<feature type="transmembrane region" description="Helical" evidence="4">
    <location>
        <begin position="87"/>
        <end position="104"/>
    </location>
</feature>
<dbReference type="InterPro" id="IPR018506">
    <property type="entry name" value="Cyt_B5_heme-BS"/>
</dbReference>
<dbReference type="Pfam" id="PF00173">
    <property type="entry name" value="Cyt-b5"/>
    <property type="match status" value="1"/>
</dbReference>
<dbReference type="GO" id="GO:0016020">
    <property type="term" value="C:membrane"/>
    <property type="evidence" value="ECO:0007669"/>
    <property type="project" value="TreeGrafter"/>
</dbReference>
<dbReference type="InterPro" id="IPR036400">
    <property type="entry name" value="Cyt_B5-like_heme/steroid_sf"/>
</dbReference>
<dbReference type="Gene3D" id="3.10.120.10">
    <property type="entry name" value="Cytochrome b5-like heme/steroid binding domain"/>
    <property type="match status" value="1"/>
</dbReference>
<dbReference type="InterPro" id="IPR001199">
    <property type="entry name" value="Cyt_B5-like_heme/steroid-bd"/>
</dbReference>
<keyword evidence="1" id="KW-0349">Heme</keyword>
<proteinExistence type="predicted"/>
<feature type="transmembrane region" description="Helical" evidence="4">
    <location>
        <begin position="251"/>
        <end position="271"/>
    </location>
</feature>
<dbReference type="EMBL" id="MN740992">
    <property type="protein sequence ID" value="QHU21845.1"/>
    <property type="molecule type" value="Genomic_DNA"/>
</dbReference>
<dbReference type="PROSITE" id="PS50255">
    <property type="entry name" value="CYTOCHROME_B5_2"/>
    <property type="match status" value="1"/>
</dbReference>
<feature type="domain" description="Cytochrome b5 heme-binding" evidence="5">
    <location>
        <begin position="1"/>
        <end position="66"/>
    </location>
</feature>
<dbReference type="InterPro" id="IPR005804">
    <property type="entry name" value="FA_desaturase_dom"/>
</dbReference>
<accession>A0A6C0KV55</accession>
<feature type="transmembrane region" description="Helical" evidence="4">
    <location>
        <begin position="277"/>
        <end position="298"/>
    </location>
</feature>
<evidence type="ECO:0000259" key="5">
    <source>
        <dbReference type="PROSITE" id="PS50255"/>
    </source>
</evidence>
<dbReference type="AlphaFoldDB" id="A0A6C0KV55"/>
<name>A0A6C0KV55_9ZZZZ</name>
<keyword evidence="4" id="KW-1133">Transmembrane helix</keyword>
<dbReference type="GO" id="GO:0016717">
    <property type="term" value="F:oxidoreductase activity, acting on paired donors, with oxidation of a pair of donors resulting in the reduction of molecular oxygen to two molecules of water"/>
    <property type="evidence" value="ECO:0007669"/>
    <property type="project" value="TreeGrafter"/>
</dbReference>
<keyword evidence="4" id="KW-0812">Transmembrane</keyword>
<sequence length="402" mass="46522">MSEDWIIYGKPYDLREFLKRHPGGELALRLGQGRDCTILFEQYHVLNENHMRMLRGFGTVEAGPVDAFYKELKEALRRLDDIKTTPLMCMFLLLMLGVNCWAWLGWFSGSWAGALALPFVNWLLTVNMAHDAGHFAFSRHAVLNEAAALFSAPLFYNTAYWYLQHNVSHHMNTNHVENDIDLHHLEALVRSHMLHRWFPVHRYQILSVSALNSVLTTLAENVLFPLQLLFSQAVNSRFFGIVQHTFDYTRVSMFVQLGLSAGVIVYPFFAFGLCWKAFFFALWPYMIGSLLFITITQISHIQEETQRQTAWPHWSHQMVDTALDYSQDSALVTLLTGGLNMQGLHHCVPGLSSSRFQQVYPIYRALCQKHGLIIHEAPSPWEAIRRYWVHMYRLSKKTNKTE</sequence>
<dbReference type="Pfam" id="PF00487">
    <property type="entry name" value="FA_desaturase"/>
    <property type="match status" value="1"/>
</dbReference>
<dbReference type="InterPro" id="IPR012171">
    <property type="entry name" value="Fatty_acid_desaturase"/>
</dbReference>
<evidence type="ECO:0000256" key="4">
    <source>
        <dbReference type="SAM" id="Phobius"/>
    </source>
</evidence>
<protein>
    <recommendedName>
        <fullName evidence="5">Cytochrome b5 heme-binding domain-containing protein</fullName>
    </recommendedName>
</protein>
<reference evidence="6" key="1">
    <citation type="journal article" date="2020" name="Nature">
        <title>Giant virus diversity and host interactions through global metagenomics.</title>
        <authorList>
            <person name="Schulz F."/>
            <person name="Roux S."/>
            <person name="Paez-Espino D."/>
            <person name="Jungbluth S."/>
            <person name="Walsh D.A."/>
            <person name="Denef V.J."/>
            <person name="McMahon K.D."/>
            <person name="Konstantinidis K.T."/>
            <person name="Eloe-Fadrosh E.A."/>
            <person name="Kyrpides N.C."/>
            <person name="Woyke T."/>
        </authorList>
    </citation>
    <scope>NUCLEOTIDE SEQUENCE</scope>
    <source>
        <strain evidence="6">GVMAG-S-3300013286-35</strain>
    </source>
</reference>
<evidence type="ECO:0000256" key="3">
    <source>
        <dbReference type="ARBA" id="ARBA00023004"/>
    </source>
</evidence>
<evidence type="ECO:0000313" key="6">
    <source>
        <dbReference type="EMBL" id="QHU21845.1"/>
    </source>
</evidence>
<feature type="transmembrane region" description="Helical" evidence="4">
    <location>
        <begin position="141"/>
        <end position="163"/>
    </location>
</feature>
<organism evidence="6">
    <name type="scientific">viral metagenome</name>
    <dbReference type="NCBI Taxonomy" id="1070528"/>
    <lineage>
        <taxon>unclassified sequences</taxon>
        <taxon>metagenomes</taxon>
        <taxon>organismal metagenomes</taxon>
    </lineage>
</organism>
<dbReference type="PANTHER" id="PTHR19353">
    <property type="entry name" value="FATTY ACID DESATURASE 2"/>
    <property type="match status" value="1"/>
</dbReference>
<dbReference type="GO" id="GO:0006629">
    <property type="term" value="P:lipid metabolic process"/>
    <property type="evidence" value="ECO:0007669"/>
    <property type="project" value="InterPro"/>
</dbReference>
<keyword evidence="3" id="KW-0408">Iron</keyword>
<evidence type="ECO:0000256" key="1">
    <source>
        <dbReference type="ARBA" id="ARBA00022617"/>
    </source>
</evidence>
<dbReference type="GO" id="GO:0020037">
    <property type="term" value="F:heme binding"/>
    <property type="evidence" value="ECO:0007669"/>
    <property type="project" value="InterPro"/>
</dbReference>
<keyword evidence="2" id="KW-0479">Metal-binding</keyword>
<dbReference type="GO" id="GO:0046872">
    <property type="term" value="F:metal ion binding"/>
    <property type="evidence" value="ECO:0007669"/>
    <property type="project" value="UniProtKB-KW"/>
</dbReference>
<dbReference type="PROSITE" id="PS00191">
    <property type="entry name" value="CYTOCHROME_B5_1"/>
    <property type="match status" value="1"/>
</dbReference>
<evidence type="ECO:0000256" key="2">
    <source>
        <dbReference type="ARBA" id="ARBA00022723"/>
    </source>
</evidence>
<dbReference type="SUPFAM" id="SSF55856">
    <property type="entry name" value="Cytochrome b5-like heme/steroid binding domain"/>
    <property type="match status" value="1"/>
</dbReference>
<keyword evidence="4" id="KW-0472">Membrane</keyword>
<dbReference type="PANTHER" id="PTHR19353:SF15">
    <property type="entry name" value="CYTOCHROME B5 HEME-BINDING DOMAIN-CONTAINING PROTEIN"/>
    <property type="match status" value="1"/>
</dbReference>